<evidence type="ECO:0000313" key="2">
    <source>
        <dbReference type="EMBL" id="KFE49279.1"/>
    </source>
</evidence>
<dbReference type="AlphaFoldDB" id="A0A085V1G6"/>
<sequence>METALSTLEEIAANLMALELRADKTQAKLFALDDAGWEELMPRSRGEAPDYFPAQTFAPELLVQMPPRNKITVLRLIKGGLS</sequence>
<protein>
    <submittedName>
        <fullName evidence="2">Uncharacterized protein</fullName>
    </submittedName>
</protein>
<dbReference type="PATRIC" id="fig|317.174.peg.4004"/>
<dbReference type="EMBL" id="JPQT01000118">
    <property type="protein sequence ID" value="KFE49279.1"/>
    <property type="molecule type" value="Genomic_DNA"/>
</dbReference>
<name>A0A085V1G6_PSESX</name>
<comment type="caution">
    <text evidence="2">The sequence shown here is derived from an EMBL/GenBank/DDBJ whole genome shotgun (WGS) entry which is preliminary data.</text>
</comment>
<reference evidence="2 3" key="1">
    <citation type="submission" date="2014-07" db="EMBL/GenBank/DDBJ databases">
        <title>Draft Genome Sequences of Environmental Pseudomonas syringae strains.</title>
        <authorList>
            <person name="Baltrus D.A."/>
            <person name="Berge O."/>
            <person name="Morris C."/>
        </authorList>
    </citation>
    <scope>NUCLEOTIDE SEQUENCE [LARGE SCALE GENOMIC DNA]</scope>
    <source>
        <strain evidence="2 3">CEB003</strain>
    </source>
</reference>
<feature type="coiled-coil region" evidence="1">
    <location>
        <begin position="1"/>
        <end position="28"/>
    </location>
</feature>
<accession>A0A085V1G6</accession>
<keyword evidence="1" id="KW-0175">Coiled coil</keyword>
<dbReference type="Proteomes" id="UP000028643">
    <property type="component" value="Unassembled WGS sequence"/>
</dbReference>
<organism evidence="2 3">
    <name type="scientific">Pseudomonas syringae</name>
    <dbReference type="NCBI Taxonomy" id="317"/>
    <lineage>
        <taxon>Bacteria</taxon>
        <taxon>Pseudomonadati</taxon>
        <taxon>Pseudomonadota</taxon>
        <taxon>Gammaproteobacteria</taxon>
        <taxon>Pseudomonadales</taxon>
        <taxon>Pseudomonadaceae</taxon>
        <taxon>Pseudomonas</taxon>
    </lineage>
</organism>
<proteinExistence type="predicted"/>
<gene>
    <name evidence="2" type="ORF">IV02_19585</name>
</gene>
<evidence type="ECO:0000313" key="3">
    <source>
        <dbReference type="Proteomes" id="UP000028643"/>
    </source>
</evidence>
<evidence type="ECO:0000256" key="1">
    <source>
        <dbReference type="SAM" id="Coils"/>
    </source>
</evidence>